<evidence type="ECO:0000313" key="2">
    <source>
        <dbReference type="EMBL" id="KAF9076710.1"/>
    </source>
</evidence>
<proteinExistence type="predicted"/>
<feature type="region of interest" description="Disordered" evidence="1">
    <location>
        <begin position="1"/>
        <end position="61"/>
    </location>
</feature>
<dbReference type="AlphaFoldDB" id="A0A9P5UDZ7"/>
<dbReference type="EMBL" id="JADNRY010000005">
    <property type="protein sequence ID" value="KAF9076710.1"/>
    <property type="molecule type" value="Genomic_DNA"/>
</dbReference>
<organism evidence="2 3">
    <name type="scientific">Rhodocollybia butyracea</name>
    <dbReference type="NCBI Taxonomy" id="206335"/>
    <lineage>
        <taxon>Eukaryota</taxon>
        <taxon>Fungi</taxon>
        <taxon>Dikarya</taxon>
        <taxon>Basidiomycota</taxon>
        <taxon>Agaricomycotina</taxon>
        <taxon>Agaricomycetes</taxon>
        <taxon>Agaricomycetidae</taxon>
        <taxon>Agaricales</taxon>
        <taxon>Marasmiineae</taxon>
        <taxon>Omphalotaceae</taxon>
        <taxon>Rhodocollybia</taxon>
    </lineage>
</organism>
<sequence length="372" mass="40061">MDPASSTTPTIPFPPLIRRDKSYRKPVPEYIPSPPTSPMAATPDLPKVRPEYHESELPPLPGDWQNVLQAAVTQEKEIDVVQVVPVPSDDAIVFSRHHSFQLMSSTHVEVFEKSPSIPTSPNGTKRRLPQTYRPPTPPINSATENPKIFHVGDSSVDNHDFLTVPRQANLIKGAESSSCLYPPLARTATSASSNSGLYPPLVRSATAASSNSGLYSPLARTATAASSASGLYPPLARTATAASSTSGLYPPLTRTATAAGSSRSSFHPVSAQASFRTARTIASESPTFIARTNDTSHHTDEGHREDNLHDLPVLSMHIVRPPRRRGSGLTGSTKVGSVWSLKKVRFGSCWSVFRDMGSFLRDAFCCCFSGAT</sequence>
<accession>A0A9P5UDZ7</accession>
<protein>
    <submittedName>
        <fullName evidence="2">Uncharacterized protein</fullName>
    </submittedName>
</protein>
<dbReference type="Proteomes" id="UP000772434">
    <property type="component" value="Unassembled WGS sequence"/>
</dbReference>
<dbReference type="OrthoDB" id="3230513at2759"/>
<evidence type="ECO:0000256" key="1">
    <source>
        <dbReference type="SAM" id="MobiDB-lite"/>
    </source>
</evidence>
<feature type="compositionally biased region" description="Polar residues" evidence="1">
    <location>
        <begin position="1"/>
        <end position="10"/>
    </location>
</feature>
<name>A0A9P5UDZ7_9AGAR</name>
<feature type="compositionally biased region" description="Basic and acidic residues" evidence="1">
    <location>
        <begin position="46"/>
        <end position="56"/>
    </location>
</feature>
<evidence type="ECO:0000313" key="3">
    <source>
        <dbReference type="Proteomes" id="UP000772434"/>
    </source>
</evidence>
<gene>
    <name evidence="2" type="ORF">BDP27DRAFT_696821</name>
</gene>
<comment type="caution">
    <text evidence="2">The sequence shown here is derived from an EMBL/GenBank/DDBJ whole genome shotgun (WGS) entry which is preliminary data.</text>
</comment>
<reference evidence="2" key="1">
    <citation type="submission" date="2020-11" db="EMBL/GenBank/DDBJ databases">
        <authorList>
            <consortium name="DOE Joint Genome Institute"/>
            <person name="Ahrendt S."/>
            <person name="Riley R."/>
            <person name="Andreopoulos W."/>
            <person name="Labutti K."/>
            <person name="Pangilinan J."/>
            <person name="Ruiz-Duenas F.J."/>
            <person name="Barrasa J.M."/>
            <person name="Sanchez-Garcia M."/>
            <person name="Camarero S."/>
            <person name="Miyauchi S."/>
            <person name="Serrano A."/>
            <person name="Linde D."/>
            <person name="Babiker R."/>
            <person name="Drula E."/>
            <person name="Ayuso-Fernandez I."/>
            <person name="Pacheco R."/>
            <person name="Padilla G."/>
            <person name="Ferreira P."/>
            <person name="Barriuso J."/>
            <person name="Kellner H."/>
            <person name="Castanera R."/>
            <person name="Alfaro M."/>
            <person name="Ramirez L."/>
            <person name="Pisabarro A.G."/>
            <person name="Kuo A."/>
            <person name="Tritt A."/>
            <person name="Lipzen A."/>
            <person name="He G."/>
            <person name="Yan M."/>
            <person name="Ng V."/>
            <person name="Cullen D."/>
            <person name="Martin F."/>
            <person name="Rosso M.-N."/>
            <person name="Henrissat B."/>
            <person name="Hibbett D."/>
            <person name="Martinez A.T."/>
            <person name="Grigoriev I.V."/>
        </authorList>
    </citation>
    <scope>NUCLEOTIDE SEQUENCE</scope>
    <source>
        <strain evidence="2">AH 40177</strain>
    </source>
</reference>
<keyword evidence="3" id="KW-1185">Reference proteome</keyword>
<feature type="region of interest" description="Disordered" evidence="1">
    <location>
        <begin position="113"/>
        <end position="144"/>
    </location>
</feature>